<keyword evidence="3" id="KW-1185">Reference proteome</keyword>
<dbReference type="AlphaFoldDB" id="A0A841L4N3"/>
<dbReference type="PANTHER" id="PTHR43685">
    <property type="entry name" value="GLYCOSYLTRANSFERASE"/>
    <property type="match status" value="1"/>
</dbReference>
<dbReference type="CDD" id="cd00761">
    <property type="entry name" value="Glyco_tranf_GTA_type"/>
    <property type="match status" value="1"/>
</dbReference>
<evidence type="ECO:0000259" key="1">
    <source>
        <dbReference type="Pfam" id="PF00535"/>
    </source>
</evidence>
<dbReference type="InterPro" id="IPR029044">
    <property type="entry name" value="Nucleotide-diphossugar_trans"/>
</dbReference>
<dbReference type="Gene3D" id="3.90.550.10">
    <property type="entry name" value="Spore Coat Polysaccharide Biosynthesis Protein SpsA, Chain A"/>
    <property type="match status" value="1"/>
</dbReference>
<sequence>MMMGDAPVDVTAIICTRNRAASLERVLASAATLRIPDGTQWELLVVDNGSTDSTASIVAGFADRLPIRRVAEPVAGLSHARNRGVAEARGALICWTDDDVELDGEWLAAYVAAAARHPEAAFFAGNVTPVLEGPTPDWFARLQGEPGLRSLMARRTFDSVVPLSLEGGLMPYGANFAVRAAEQKRYRYDPDLGVSPQHRRSGEETQLVLAIIAAGGKGFSVPASNVRHLIPAGRQSRRYIWSYYRALGETWALLAERKAQPNFMGPAEAGQRRLFGVPLWVGRAAASSWLQAAMHRMLGRDAAWLRNIRTAAYHWGAVAYLFSRRSELR</sequence>
<accession>A0A841L4N3</accession>
<dbReference type="EMBL" id="JACIIV010000003">
    <property type="protein sequence ID" value="MBB6226421.1"/>
    <property type="molecule type" value="Genomic_DNA"/>
</dbReference>
<evidence type="ECO:0000313" key="2">
    <source>
        <dbReference type="EMBL" id="MBB6226421.1"/>
    </source>
</evidence>
<dbReference type="SUPFAM" id="SSF53448">
    <property type="entry name" value="Nucleotide-diphospho-sugar transferases"/>
    <property type="match status" value="1"/>
</dbReference>
<dbReference type="InterPro" id="IPR001173">
    <property type="entry name" value="Glyco_trans_2-like"/>
</dbReference>
<dbReference type="RefSeq" id="WP_184195068.1">
    <property type="nucleotide sequence ID" value="NZ_JACIIV010000003.1"/>
</dbReference>
<dbReference type="Pfam" id="PF00535">
    <property type="entry name" value="Glycos_transf_2"/>
    <property type="match status" value="1"/>
</dbReference>
<feature type="domain" description="Glycosyltransferase 2-like" evidence="1">
    <location>
        <begin position="12"/>
        <end position="125"/>
    </location>
</feature>
<evidence type="ECO:0000313" key="3">
    <source>
        <dbReference type="Proteomes" id="UP000538147"/>
    </source>
</evidence>
<keyword evidence="2" id="KW-0808">Transferase</keyword>
<dbReference type="GO" id="GO:0016740">
    <property type="term" value="F:transferase activity"/>
    <property type="evidence" value="ECO:0007669"/>
    <property type="project" value="UniProtKB-KW"/>
</dbReference>
<organism evidence="2 3">
    <name type="scientific">Polymorphobacter multimanifer</name>
    <dbReference type="NCBI Taxonomy" id="1070431"/>
    <lineage>
        <taxon>Bacteria</taxon>
        <taxon>Pseudomonadati</taxon>
        <taxon>Pseudomonadota</taxon>
        <taxon>Alphaproteobacteria</taxon>
        <taxon>Sphingomonadales</taxon>
        <taxon>Sphingosinicellaceae</taxon>
        <taxon>Polymorphobacter</taxon>
    </lineage>
</organism>
<dbReference type="InterPro" id="IPR050834">
    <property type="entry name" value="Glycosyltransf_2"/>
</dbReference>
<comment type="caution">
    <text evidence="2">The sequence shown here is derived from an EMBL/GenBank/DDBJ whole genome shotgun (WGS) entry which is preliminary data.</text>
</comment>
<reference evidence="2 3" key="1">
    <citation type="submission" date="2020-08" db="EMBL/GenBank/DDBJ databases">
        <title>Genomic Encyclopedia of Type Strains, Phase IV (KMG-IV): sequencing the most valuable type-strain genomes for metagenomic binning, comparative biology and taxonomic classification.</title>
        <authorList>
            <person name="Goeker M."/>
        </authorList>
    </citation>
    <scope>NUCLEOTIDE SEQUENCE [LARGE SCALE GENOMIC DNA]</scope>
    <source>
        <strain evidence="2 3">DSM 102189</strain>
    </source>
</reference>
<gene>
    <name evidence="2" type="ORF">FHS79_000575</name>
</gene>
<protein>
    <submittedName>
        <fullName evidence="2">Glycosyltransferase involved in cell wall biosynthesis</fullName>
    </submittedName>
</protein>
<dbReference type="Proteomes" id="UP000538147">
    <property type="component" value="Unassembled WGS sequence"/>
</dbReference>
<dbReference type="PANTHER" id="PTHR43685:SF2">
    <property type="entry name" value="GLYCOSYLTRANSFERASE 2-LIKE DOMAIN-CONTAINING PROTEIN"/>
    <property type="match status" value="1"/>
</dbReference>
<proteinExistence type="predicted"/>
<name>A0A841L4N3_9SPHN</name>